<sequence length="474" mass="52799">MMEGSMIDQYEDDDPGEGSSISPKKRMEDLMNGGKEDYTAGYFESAAMKFAEALMLSKKGYGELAAECFEPSFFYAKTMLDWARCMSNTSRETELAQVLLEEFHERLMEAGTRFQTDFQEPGGSMMEGSMIDQYEDDDPGEGSSISPKKRMEDLMNGGKEDYTAGYFESAAMKFAEALMLSKKGYGELAAECFEPSFFYAKTMLDWARCMSNTSRETELAQVLLEEFHERLMEAGTRFQTEEKSREVHDDTSKTHGESDETMKSSDVDLKPMEKMTNGNSKTSAKEENEQAKVEEKGELSGGRAEGASKLASKTLDEKNIEMRKKLPDPHRGEENLNEDDNKFVKVDDGGGEKSGGRVAAKNEEDEFENVSKVLSGLDYNVKTVAGLKKRAPAPNDFSGCAEHARTDGSMNYMKETNEIGGNVYLTTDCRLAVFDVSNQTSFDRAGSIFSSSSFTVHALFLCIDVCSFLCCLLF</sequence>
<reference evidence="4 5" key="1">
    <citation type="submission" date="2014-11" db="EMBL/GenBank/DDBJ databases">
        <title>Genetic blueprint of the zoonotic pathogen Toxocara canis.</title>
        <authorList>
            <person name="Zhu X.-Q."/>
            <person name="Korhonen P.K."/>
            <person name="Cai H."/>
            <person name="Young N.D."/>
            <person name="Nejsum P."/>
            <person name="von Samson-Himmelstjerna G."/>
            <person name="Boag P.R."/>
            <person name="Tan P."/>
            <person name="Li Q."/>
            <person name="Min J."/>
            <person name="Yang Y."/>
            <person name="Wang X."/>
            <person name="Fang X."/>
            <person name="Hall R.S."/>
            <person name="Hofmann A."/>
            <person name="Sternberg P.W."/>
            <person name="Jex A.R."/>
            <person name="Gasser R.B."/>
        </authorList>
    </citation>
    <scope>NUCLEOTIDE SEQUENCE [LARGE SCALE GENOMIC DNA]</scope>
    <source>
        <strain evidence="4">PN_DK_2014</strain>
    </source>
</reference>
<evidence type="ECO:0000256" key="1">
    <source>
        <dbReference type="ARBA" id="ARBA00022737"/>
    </source>
</evidence>
<comment type="caution">
    <text evidence="4">The sequence shown here is derived from an EMBL/GenBank/DDBJ whole genome shotgun (WGS) entry which is preliminary data.</text>
</comment>
<proteinExistence type="predicted"/>
<evidence type="ECO:0000256" key="3">
    <source>
        <dbReference type="SAM" id="MobiDB-lite"/>
    </source>
</evidence>
<evidence type="ECO:0000313" key="4">
    <source>
        <dbReference type="EMBL" id="KHN84544.1"/>
    </source>
</evidence>
<dbReference type="PANTHER" id="PTHR15081:SF1">
    <property type="entry name" value="NUCLEAR AUTOANTIGENIC SPERM PROTEIN"/>
    <property type="match status" value="1"/>
</dbReference>
<gene>
    <name evidence="4" type="ORF">Tcan_08965</name>
</gene>
<feature type="compositionally biased region" description="Basic and acidic residues" evidence="3">
    <location>
        <begin position="283"/>
        <end position="298"/>
    </location>
</feature>
<evidence type="ECO:0000313" key="5">
    <source>
        <dbReference type="Proteomes" id="UP000031036"/>
    </source>
</evidence>
<feature type="region of interest" description="Disordered" evidence="3">
    <location>
        <begin position="235"/>
        <end position="361"/>
    </location>
</feature>
<keyword evidence="5" id="KW-1185">Reference proteome</keyword>
<feature type="compositionally biased region" description="Basic and acidic residues" evidence="3">
    <location>
        <begin position="314"/>
        <end position="355"/>
    </location>
</feature>
<dbReference type="GO" id="GO:0034080">
    <property type="term" value="P:CENP-A containing chromatin assembly"/>
    <property type="evidence" value="ECO:0007669"/>
    <property type="project" value="TreeGrafter"/>
</dbReference>
<keyword evidence="1" id="KW-0677">Repeat</keyword>
<name>A0A0B2VT68_TOXCA</name>
<organism evidence="4 5">
    <name type="scientific">Toxocara canis</name>
    <name type="common">Canine roundworm</name>
    <dbReference type="NCBI Taxonomy" id="6265"/>
    <lineage>
        <taxon>Eukaryota</taxon>
        <taxon>Metazoa</taxon>
        <taxon>Ecdysozoa</taxon>
        <taxon>Nematoda</taxon>
        <taxon>Chromadorea</taxon>
        <taxon>Rhabditida</taxon>
        <taxon>Spirurina</taxon>
        <taxon>Ascaridomorpha</taxon>
        <taxon>Ascaridoidea</taxon>
        <taxon>Toxocaridae</taxon>
        <taxon>Toxocara</taxon>
    </lineage>
</organism>
<accession>A0A0B2VT68</accession>
<dbReference type="GO" id="GO:0006335">
    <property type="term" value="P:DNA replication-dependent chromatin assembly"/>
    <property type="evidence" value="ECO:0007669"/>
    <property type="project" value="TreeGrafter"/>
</dbReference>
<dbReference type="EMBL" id="JPKZ01000956">
    <property type="protein sequence ID" value="KHN84544.1"/>
    <property type="molecule type" value="Genomic_DNA"/>
</dbReference>
<feature type="region of interest" description="Disordered" evidence="3">
    <location>
        <begin position="1"/>
        <end position="30"/>
    </location>
</feature>
<dbReference type="GO" id="GO:0042393">
    <property type="term" value="F:histone binding"/>
    <property type="evidence" value="ECO:0007669"/>
    <property type="project" value="TreeGrafter"/>
</dbReference>
<keyword evidence="2" id="KW-0802">TPR repeat</keyword>
<protein>
    <submittedName>
        <fullName evidence="4">Uncharacterized protein</fullName>
    </submittedName>
</protein>
<feature type="compositionally biased region" description="Basic and acidic residues" evidence="3">
    <location>
        <begin position="239"/>
        <end position="273"/>
    </location>
</feature>
<dbReference type="GO" id="GO:0005654">
    <property type="term" value="C:nucleoplasm"/>
    <property type="evidence" value="ECO:0007669"/>
    <property type="project" value="TreeGrafter"/>
</dbReference>
<dbReference type="PANTHER" id="PTHR15081">
    <property type="entry name" value="NUCLEAR AUTOANTIGENIC SPERM PROTEIN NASP -RELATED"/>
    <property type="match status" value="1"/>
</dbReference>
<dbReference type="OrthoDB" id="10666043at2759"/>
<dbReference type="AlphaFoldDB" id="A0A0B2VT68"/>
<dbReference type="InterPro" id="IPR051730">
    <property type="entry name" value="NASP-like"/>
</dbReference>
<dbReference type="Proteomes" id="UP000031036">
    <property type="component" value="Unassembled WGS sequence"/>
</dbReference>
<evidence type="ECO:0000256" key="2">
    <source>
        <dbReference type="ARBA" id="ARBA00022803"/>
    </source>
</evidence>